<reference evidence="3 4" key="1">
    <citation type="journal article" date="2009" name="Science">
        <title>Green evolution and dynamic adaptations revealed by genomes of the marine picoeukaryotes Micromonas.</title>
        <authorList>
            <person name="Worden A.Z."/>
            <person name="Lee J.H."/>
            <person name="Mock T."/>
            <person name="Rouze P."/>
            <person name="Simmons M.P."/>
            <person name="Aerts A.L."/>
            <person name="Allen A.E."/>
            <person name="Cuvelier M.L."/>
            <person name="Derelle E."/>
            <person name="Everett M.V."/>
            <person name="Foulon E."/>
            <person name="Grimwood J."/>
            <person name="Gundlach H."/>
            <person name="Henrissat B."/>
            <person name="Napoli C."/>
            <person name="McDonald S.M."/>
            <person name="Parker M.S."/>
            <person name="Rombauts S."/>
            <person name="Salamov A."/>
            <person name="Von Dassow P."/>
            <person name="Badger J.H."/>
            <person name="Coutinho P.M."/>
            <person name="Demir E."/>
            <person name="Dubchak I."/>
            <person name="Gentemann C."/>
            <person name="Eikrem W."/>
            <person name="Gready J.E."/>
            <person name="John U."/>
            <person name="Lanier W."/>
            <person name="Lindquist E.A."/>
            <person name="Lucas S."/>
            <person name="Mayer K.F."/>
            <person name="Moreau H."/>
            <person name="Not F."/>
            <person name="Otillar R."/>
            <person name="Panaud O."/>
            <person name="Pangilinan J."/>
            <person name="Paulsen I."/>
            <person name="Piegu B."/>
            <person name="Poliakov A."/>
            <person name="Robbens S."/>
            <person name="Schmutz J."/>
            <person name="Toulza E."/>
            <person name="Wyss T."/>
            <person name="Zelensky A."/>
            <person name="Zhou K."/>
            <person name="Armbrust E.V."/>
            <person name="Bhattacharya D."/>
            <person name="Goodenough U.W."/>
            <person name="Van de Peer Y."/>
            <person name="Grigoriev I.V."/>
        </authorList>
    </citation>
    <scope>NUCLEOTIDE SEQUENCE [LARGE SCALE GENOMIC DNA]</scope>
    <source>
        <strain evidence="3 4">CCMP1545</strain>
    </source>
</reference>
<evidence type="ECO:0000313" key="3">
    <source>
        <dbReference type="EMBL" id="EEH55322.1"/>
    </source>
</evidence>
<dbReference type="RefSeq" id="XP_003060553.1">
    <property type="nucleotide sequence ID" value="XM_003060507.1"/>
</dbReference>
<feature type="transmembrane region" description="Helical" evidence="2">
    <location>
        <begin position="75"/>
        <end position="97"/>
    </location>
</feature>
<dbReference type="AlphaFoldDB" id="C1MYD1"/>
<dbReference type="OrthoDB" id="10496314at2759"/>
<dbReference type="EMBL" id="GG663742">
    <property type="protein sequence ID" value="EEH55322.1"/>
    <property type="molecule type" value="Genomic_DNA"/>
</dbReference>
<dbReference type="OMA" id="PWSPFFK"/>
<dbReference type="Proteomes" id="UP000001876">
    <property type="component" value="Unassembled WGS sequence"/>
</dbReference>
<feature type="region of interest" description="Disordered" evidence="1">
    <location>
        <begin position="23"/>
        <end position="70"/>
    </location>
</feature>
<evidence type="ECO:0000256" key="1">
    <source>
        <dbReference type="SAM" id="MobiDB-lite"/>
    </source>
</evidence>
<keyword evidence="2" id="KW-0472">Membrane</keyword>
<protein>
    <submittedName>
        <fullName evidence="3">Predicted protein</fullName>
    </submittedName>
</protein>
<organism evidence="4">
    <name type="scientific">Micromonas pusilla (strain CCMP1545)</name>
    <name type="common">Picoplanktonic green alga</name>
    <dbReference type="NCBI Taxonomy" id="564608"/>
    <lineage>
        <taxon>Eukaryota</taxon>
        <taxon>Viridiplantae</taxon>
        <taxon>Chlorophyta</taxon>
        <taxon>Mamiellophyceae</taxon>
        <taxon>Mamiellales</taxon>
        <taxon>Mamiellaceae</taxon>
        <taxon>Micromonas</taxon>
    </lineage>
</organism>
<name>C1MYD1_MICPC</name>
<evidence type="ECO:0000313" key="4">
    <source>
        <dbReference type="Proteomes" id="UP000001876"/>
    </source>
</evidence>
<sequence>MLAATTVAAEPLRVTARPRVAARAAARAPATTALFTKTKPPPATTKKAKPLGKKNANDRGGAKKKMSQGESMKEMSSIVAQAFALGLGVPVGVVALTEASKQLTAGADGAVASGDPGLYSFIAASVGFAGWWGAKSAARDELKRSLLAKGLDVSTVDNISVLKWVKSQDDIGKGKRAIDEIYKAYETEANPWSPFFKPVGAVPDRKKR</sequence>
<accession>C1MYD1</accession>
<dbReference type="GeneID" id="9685714"/>
<keyword evidence="2" id="KW-0812">Transmembrane</keyword>
<dbReference type="KEGG" id="mpp:MICPUCDRAFT_59868"/>
<evidence type="ECO:0000256" key="2">
    <source>
        <dbReference type="SAM" id="Phobius"/>
    </source>
</evidence>
<proteinExistence type="predicted"/>
<gene>
    <name evidence="3" type="ORF">MICPUCDRAFT_59868</name>
</gene>
<feature type="compositionally biased region" description="Low complexity" evidence="1">
    <location>
        <begin position="23"/>
        <end position="38"/>
    </location>
</feature>
<keyword evidence="4" id="KW-1185">Reference proteome</keyword>
<keyword evidence="2" id="KW-1133">Transmembrane helix</keyword>
<feature type="transmembrane region" description="Helical" evidence="2">
    <location>
        <begin position="117"/>
        <end position="134"/>
    </location>
</feature>